<comment type="caution">
    <text evidence="3">The sequence shown here is derived from an EMBL/GenBank/DDBJ whole genome shotgun (WGS) entry which is preliminary data.</text>
</comment>
<evidence type="ECO:0000313" key="3">
    <source>
        <dbReference type="EMBL" id="MFC3997025.1"/>
    </source>
</evidence>
<keyword evidence="1" id="KW-0472">Membrane</keyword>
<organism evidence="3 4">
    <name type="scientific">Nocardiopsis sediminis</name>
    <dbReference type="NCBI Taxonomy" id="1778267"/>
    <lineage>
        <taxon>Bacteria</taxon>
        <taxon>Bacillati</taxon>
        <taxon>Actinomycetota</taxon>
        <taxon>Actinomycetes</taxon>
        <taxon>Streptosporangiales</taxon>
        <taxon>Nocardiopsidaceae</taxon>
        <taxon>Nocardiopsis</taxon>
    </lineage>
</organism>
<name>A0ABV8FLV6_9ACTN</name>
<evidence type="ECO:0000256" key="2">
    <source>
        <dbReference type="SAM" id="SignalP"/>
    </source>
</evidence>
<accession>A0ABV8FLV6</accession>
<keyword evidence="1" id="KW-1133">Transmembrane helix</keyword>
<feature type="chain" id="PRO_5045613161" evidence="2">
    <location>
        <begin position="21"/>
        <end position="423"/>
    </location>
</feature>
<dbReference type="RefSeq" id="WP_378533629.1">
    <property type="nucleotide sequence ID" value="NZ_JBHSBH010000009.1"/>
</dbReference>
<proteinExistence type="predicted"/>
<feature type="transmembrane region" description="Helical" evidence="1">
    <location>
        <begin position="163"/>
        <end position="184"/>
    </location>
</feature>
<dbReference type="Proteomes" id="UP001595847">
    <property type="component" value="Unassembled WGS sequence"/>
</dbReference>
<protein>
    <submittedName>
        <fullName evidence="3">Chemotaxis protein CheA</fullName>
    </submittedName>
</protein>
<dbReference type="EMBL" id="JBHSBH010000009">
    <property type="protein sequence ID" value="MFC3997025.1"/>
    <property type="molecule type" value="Genomic_DNA"/>
</dbReference>
<gene>
    <name evidence="3" type="ORF">ACFOVU_13925</name>
</gene>
<feature type="signal peptide" evidence="2">
    <location>
        <begin position="1"/>
        <end position="20"/>
    </location>
</feature>
<evidence type="ECO:0000313" key="4">
    <source>
        <dbReference type="Proteomes" id="UP001595847"/>
    </source>
</evidence>
<keyword evidence="4" id="KW-1185">Reference proteome</keyword>
<keyword evidence="1" id="KW-0812">Transmembrane</keyword>
<evidence type="ECO:0000256" key="1">
    <source>
        <dbReference type="SAM" id="Phobius"/>
    </source>
</evidence>
<keyword evidence="2" id="KW-0732">Signal</keyword>
<reference evidence="4" key="1">
    <citation type="journal article" date="2019" name="Int. J. Syst. Evol. Microbiol.">
        <title>The Global Catalogue of Microorganisms (GCM) 10K type strain sequencing project: providing services to taxonomists for standard genome sequencing and annotation.</title>
        <authorList>
            <consortium name="The Broad Institute Genomics Platform"/>
            <consortium name="The Broad Institute Genome Sequencing Center for Infectious Disease"/>
            <person name="Wu L."/>
            <person name="Ma J."/>
        </authorList>
    </citation>
    <scope>NUCLEOTIDE SEQUENCE [LARGE SCALE GENOMIC DNA]</scope>
    <source>
        <strain evidence="4">TBRC 1826</strain>
    </source>
</reference>
<sequence length="423" mass="44456">MLRRLVIPALLTAGFSVVMAAAPAFADAPAAGDVAGDLRDDHVFIEESISDVFPQAEQDVLVQAAENSEVPVYYVLLPEGTFSSESALEAYLDPIMSDVGDGVYAGFVGSEGYFVRSPDLDTSALESIQQDAYAEGGGNQIDTLASIPDAAAAEQSADAASGVFGGVLVGLLVLAVAGGGFFVYNSKKKREAKEAKELAEIKQMATEDVVRLGEDIARLEIDLAKVDDPTRTDYTHAMDSYDRAKATLDGIRSPEEIQQVTNALEDGRYYMVATRARMNGDTVPERRKPCFFNPQHGPSQQDVQWAPPGGSARSVPACPACSQAVLSGYDPDVRLVEVNGERRPYYDAGPAYAPYAGGYFGMDMMMGMFTGMMMGSMMGSMMGGGLMGAGMGDIGAGDAGGGDFGGDFGGGDFGGGDFGGFDF</sequence>